<sequence>MFQTAWRKPVVVRLPKNIRVIQTAAEATDCLTVDWTMRHGNAYEAALRACIDYFEGYTTANETREAFVAACREANALISA</sequence>
<evidence type="ECO:0000313" key="1">
    <source>
        <dbReference type="EMBL" id="AYG60273.1"/>
    </source>
</evidence>
<dbReference type="Pfam" id="PF06169">
    <property type="entry name" value="DUF982"/>
    <property type="match status" value="1"/>
</dbReference>
<accession>A0A387FPD2</accession>
<reference evidence="1 2" key="1">
    <citation type="submission" date="2018-10" db="EMBL/GenBank/DDBJ databases">
        <title>Rhizobium etli, R. leguminosarum and a new Rhizobium genospecies from Phaseolus dumosus.</title>
        <authorList>
            <person name="Ramirez-Puebla S.T."/>
            <person name="Rogel-Hernandez M.A."/>
            <person name="Guerrero G."/>
            <person name="Ormeno-Orrillo E."/>
            <person name="Martinez-Romero J.C."/>
            <person name="Negrete-Yankelevich S."/>
            <person name="Martinez-Romero E."/>
        </authorList>
    </citation>
    <scope>NUCLEOTIDE SEQUENCE [LARGE SCALE GENOMIC DNA]</scope>
    <source>
        <strain evidence="1 2">CCGE525</strain>
    </source>
</reference>
<dbReference type="EMBL" id="CP032694">
    <property type="protein sequence ID" value="AYG60273.1"/>
    <property type="molecule type" value="Genomic_DNA"/>
</dbReference>
<dbReference type="Gene3D" id="6.10.250.730">
    <property type="match status" value="1"/>
</dbReference>
<dbReference type="InterPro" id="IPR010385">
    <property type="entry name" value="DUF982"/>
</dbReference>
<dbReference type="OrthoDB" id="8084653at2"/>
<dbReference type="AlphaFoldDB" id="A0A387FPD2"/>
<dbReference type="RefSeq" id="WP_120705263.1">
    <property type="nucleotide sequence ID" value="NZ_CP032694.1"/>
</dbReference>
<gene>
    <name evidence="1" type="ORF">CCGE525_16695</name>
</gene>
<evidence type="ECO:0000313" key="2">
    <source>
        <dbReference type="Proteomes" id="UP000282195"/>
    </source>
</evidence>
<dbReference type="KEGG" id="rjg:CCGE525_16695"/>
<organism evidence="1 2">
    <name type="scientific">Rhizobium jaguaris</name>
    <dbReference type="NCBI Taxonomy" id="1312183"/>
    <lineage>
        <taxon>Bacteria</taxon>
        <taxon>Pseudomonadati</taxon>
        <taxon>Pseudomonadota</taxon>
        <taxon>Alphaproteobacteria</taxon>
        <taxon>Hyphomicrobiales</taxon>
        <taxon>Rhizobiaceae</taxon>
        <taxon>Rhizobium/Agrobacterium group</taxon>
        <taxon>Rhizobium</taxon>
    </lineage>
</organism>
<dbReference type="Proteomes" id="UP000282195">
    <property type="component" value="Chromosome"/>
</dbReference>
<protein>
    <submittedName>
        <fullName evidence="1">DUF982 domain-containing protein</fullName>
    </submittedName>
</protein>
<proteinExistence type="predicted"/>
<keyword evidence="2" id="KW-1185">Reference proteome</keyword>
<name>A0A387FPD2_9HYPH</name>